<proteinExistence type="predicted"/>
<sequence length="162" mass="18813">MVAVRKISIPPISVILRTEEARCDKHYEFAKCSFCHEYFDLRIMSNEIKKPTQFPAILCPSHQKCTRCKNCGKWADSGHFRCQTCQKLDRPIKGKYYKGFQPTQSEDLRIWTLDKMACHFIFGSSNLPRSPVLNDLHTLDIRPMNFTNIWTSSTFELTTGKT</sequence>
<accession>A0A481Z4V5</accession>
<gene>
    <name evidence="1" type="ORF">LCPAC201_02240</name>
</gene>
<protein>
    <submittedName>
        <fullName evidence="1">Uncharacterized protein</fullName>
    </submittedName>
</protein>
<dbReference type="EMBL" id="MK500502">
    <property type="protein sequence ID" value="QBK90923.1"/>
    <property type="molecule type" value="Genomic_DNA"/>
</dbReference>
<reference evidence="1" key="1">
    <citation type="journal article" date="2019" name="MBio">
        <title>Virus Genomes from Deep Sea Sediments Expand the Ocean Megavirome and Support Independent Origins of Viral Gigantism.</title>
        <authorList>
            <person name="Backstrom D."/>
            <person name="Yutin N."/>
            <person name="Jorgensen S.L."/>
            <person name="Dharamshi J."/>
            <person name="Homa F."/>
            <person name="Zaremba-Niedwiedzka K."/>
            <person name="Spang A."/>
            <person name="Wolf Y.I."/>
            <person name="Koonin E.V."/>
            <person name="Ettema T.J."/>
        </authorList>
    </citation>
    <scope>NUCLEOTIDE SEQUENCE</scope>
</reference>
<organism evidence="1">
    <name type="scientific">Pithovirus LCPAC201</name>
    <dbReference type="NCBI Taxonomy" id="2506591"/>
    <lineage>
        <taxon>Viruses</taxon>
        <taxon>Pithoviruses</taxon>
    </lineage>
</organism>
<evidence type="ECO:0000313" key="1">
    <source>
        <dbReference type="EMBL" id="QBK90923.1"/>
    </source>
</evidence>
<name>A0A481Z4V5_9VIRU</name>